<dbReference type="Ensembl" id="ENSPSTT00000023131.1">
    <property type="protein sequence ID" value="ENSPSTP00000022025.1"/>
    <property type="gene ID" value="ENSPSTG00000016135.1"/>
</dbReference>
<dbReference type="Proteomes" id="UP000694428">
    <property type="component" value="Unplaced"/>
</dbReference>
<accession>A0A8C9FY08</accession>
<evidence type="ECO:0000256" key="1">
    <source>
        <dbReference type="ARBA" id="ARBA00004141"/>
    </source>
</evidence>
<organism evidence="6 7">
    <name type="scientific">Pavo cristatus</name>
    <name type="common">Indian peafowl</name>
    <name type="synonym">Blue peafowl</name>
    <dbReference type="NCBI Taxonomy" id="9049"/>
    <lineage>
        <taxon>Eukaryota</taxon>
        <taxon>Metazoa</taxon>
        <taxon>Chordata</taxon>
        <taxon>Craniata</taxon>
        <taxon>Vertebrata</taxon>
        <taxon>Euteleostomi</taxon>
        <taxon>Archelosauria</taxon>
        <taxon>Archosauria</taxon>
        <taxon>Dinosauria</taxon>
        <taxon>Saurischia</taxon>
        <taxon>Theropoda</taxon>
        <taxon>Coelurosauria</taxon>
        <taxon>Aves</taxon>
        <taxon>Neognathae</taxon>
        <taxon>Galloanserae</taxon>
        <taxon>Galliformes</taxon>
        <taxon>Phasianidae</taxon>
        <taxon>Phasianinae</taxon>
        <taxon>Pavo</taxon>
    </lineage>
</organism>
<dbReference type="GO" id="GO:0015165">
    <property type="term" value="F:pyrimidine nucleotide-sugar transmembrane transporter activity"/>
    <property type="evidence" value="ECO:0007669"/>
    <property type="project" value="InterPro"/>
</dbReference>
<evidence type="ECO:0000256" key="2">
    <source>
        <dbReference type="ARBA" id="ARBA00022597"/>
    </source>
</evidence>
<dbReference type="InterPro" id="IPR007271">
    <property type="entry name" value="Nuc_sug_transpt"/>
</dbReference>
<evidence type="ECO:0000256" key="5">
    <source>
        <dbReference type="ARBA" id="ARBA00023136"/>
    </source>
</evidence>
<keyword evidence="3" id="KW-0812">Transmembrane</keyword>
<evidence type="ECO:0000256" key="3">
    <source>
        <dbReference type="ARBA" id="ARBA00022692"/>
    </source>
</evidence>
<comment type="subcellular location">
    <subcellularLocation>
        <location evidence="1">Membrane</location>
        <topology evidence="1">Multi-pass membrane protein</topology>
    </subcellularLocation>
</comment>
<reference evidence="6" key="2">
    <citation type="submission" date="2025-09" db="UniProtKB">
        <authorList>
            <consortium name="Ensembl"/>
        </authorList>
    </citation>
    <scope>IDENTIFICATION</scope>
</reference>
<keyword evidence="2" id="KW-0813">Transport</keyword>
<protein>
    <submittedName>
        <fullName evidence="6">Uncharacterized protein</fullName>
    </submittedName>
</protein>
<dbReference type="Pfam" id="PF04142">
    <property type="entry name" value="Nuc_sug_transp"/>
    <property type="match status" value="1"/>
</dbReference>
<keyword evidence="5" id="KW-0472">Membrane</keyword>
<keyword evidence="7" id="KW-1185">Reference proteome</keyword>
<dbReference type="GO" id="GO:0000139">
    <property type="term" value="C:Golgi membrane"/>
    <property type="evidence" value="ECO:0007669"/>
    <property type="project" value="UniProtKB-SubCell"/>
</dbReference>
<name>A0A8C9FY08_PAVCR</name>
<proteinExistence type="predicted"/>
<evidence type="ECO:0000313" key="7">
    <source>
        <dbReference type="Proteomes" id="UP000694428"/>
    </source>
</evidence>
<sequence length="54" mass="6173">MRYSRTLKEEGPRYLSSTAVVLAELLKILSCVLLVYKDSIILHFSAHPIEYCVC</sequence>
<evidence type="ECO:0000256" key="4">
    <source>
        <dbReference type="ARBA" id="ARBA00022989"/>
    </source>
</evidence>
<keyword evidence="4" id="KW-1133">Transmembrane helix</keyword>
<evidence type="ECO:0000313" key="6">
    <source>
        <dbReference type="Ensembl" id="ENSPSTP00000022025.1"/>
    </source>
</evidence>
<dbReference type="AlphaFoldDB" id="A0A8C9FY08"/>
<keyword evidence="2" id="KW-0762">Sugar transport</keyword>
<reference evidence="6" key="1">
    <citation type="submission" date="2025-08" db="UniProtKB">
        <authorList>
            <consortium name="Ensembl"/>
        </authorList>
    </citation>
    <scope>IDENTIFICATION</scope>
</reference>